<dbReference type="CDD" id="cd17325">
    <property type="entry name" value="MFS_MdtG_SLC18_like"/>
    <property type="match status" value="1"/>
</dbReference>
<dbReference type="PROSITE" id="PS50850">
    <property type="entry name" value="MFS"/>
    <property type="match status" value="1"/>
</dbReference>
<feature type="transmembrane region" description="Helical" evidence="7">
    <location>
        <begin position="269"/>
        <end position="294"/>
    </location>
</feature>
<evidence type="ECO:0000256" key="1">
    <source>
        <dbReference type="ARBA" id="ARBA00004141"/>
    </source>
</evidence>
<reference evidence="9" key="1">
    <citation type="submission" date="2021-03" db="EMBL/GenBank/DDBJ databases">
        <authorList>
            <person name="Tagirdzhanova G."/>
        </authorList>
    </citation>
    <scope>NUCLEOTIDE SEQUENCE</scope>
</reference>
<feature type="transmembrane region" description="Helical" evidence="7">
    <location>
        <begin position="87"/>
        <end position="112"/>
    </location>
</feature>
<sequence length="490" mass="52144">MVASKFRSSKAFITFVVCVAMLTDMFLANLILPVLPYALSERVGLAQKDVQRWNSVLLASFGGAQMLGSLFLGWIGDKSPSRQTPFVIGLVILGISTLCFALGTTIYILLLARLLQGLSSAVVFTIGSALLVDIIGNDGMGKASGYTSMSITIGVLLGPVAGGFIYNHEGYFAVFLPAFAFIVLDIALRFTVIVEKRTFESPVESPNLTSSVDVTGNTGDGRGLVGDTSESDRNGNFHGSQRNTETEPLLPKVQPRSGSSLILLSSPRFLVAVVCLFTVNSFTTGFNGVLPVYVHDIFGFNATKSAWLFLILALPALLSPISGALIDRFGTKLPAAGGLLLLTPTLVLLRLIHPGVTSPFVKLGLLMSLIGSSVTLLNPAFIKEISSAVHEIEQASPGIFGPYGANAQAYGLLSCAFAGGSMVGPLYAGFIRDRFGWPVMSLVMGFLSFILLILTLFITGHGLCKNHKLLTLSKNRNGERDNGEECGGFD</sequence>
<keyword evidence="5 7" id="KW-0472">Membrane</keyword>
<dbReference type="Proteomes" id="UP000664521">
    <property type="component" value="Unassembled WGS sequence"/>
</dbReference>
<proteinExistence type="predicted"/>
<evidence type="ECO:0000256" key="6">
    <source>
        <dbReference type="SAM" id="MobiDB-lite"/>
    </source>
</evidence>
<evidence type="ECO:0000256" key="4">
    <source>
        <dbReference type="ARBA" id="ARBA00022989"/>
    </source>
</evidence>
<dbReference type="Pfam" id="PF07690">
    <property type="entry name" value="MFS_1"/>
    <property type="match status" value="1"/>
</dbReference>
<keyword evidence="4 7" id="KW-1133">Transmembrane helix</keyword>
<evidence type="ECO:0000256" key="3">
    <source>
        <dbReference type="ARBA" id="ARBA00022692"/>
    </source>
</evidence>
<dbReference type="InterPro" id="IPR011701">
    <property type="entry name" value="MFS"/>
</dbReference>
<dbReference type="GO" id="GO:0022857">
    <property type="term" value="F:transmembrane transporter activity"/>
    <property type="evidence" value="ECO:0007669"/>
    <property type="project" value="InterPro"/>
</dbReference>
<evidence type="ECO:0000313" key="10">
    <source>
        <dbReference type="Proteomes" id="UP000664521"/>
    </source>
</evidence>
<organism evidence="9 10">
    <name type="scientific">Heterodermia speciosa</name>
    <dbReference type="NCBI Taxonomy" id="116794"/>
    <lineage>
        <taxon>Eukaryota</taxon>
        <taxon>Fungi</taxon>
        <taxon>Dikarya</taxon>
        <taxon>Ascomycota</taxon>
        <taxon>Pezizomycotina</taxon>
        <taxon>Lecanoromycetes</taxon>
        <taxon>OSLEUM clade</taxon>
        <taxon>Lecanoromycetidae</taxon>
        <taxon>Caliciales</taxon>
        <taxon>Physciaceae</taxon>
        <taxon>Heterodermia</taxon>
    </lineage>
</organism>
<feature type="transmembrane region" description="Helical" evidence="7">
    <location>
        <begin position="172"/>
        <end position="192"/>
    </location>
</feature>
<dbReference type="PANTHER" id="PTHR23506:SF23">
    <property type="entry name" value="GH10249P"/>
    <property type="match status" value="1"/>
</dbReference>
<evidence type="ECO:0000256" key="5">
    <source>
        <dbReference type="ARBA" id="ARBA00023136"/>
    </source>
</evidence>
<feature type="transmembrane region" description="Helical" evidence="7">
    <location>
        <begin position="333"/>
        <end position="353"/>
    </location>
</feature>
<keyword evidence="10" id="KW-1185">Reference proteome</keyword>
<evidence type="ECO:0000256" key="7">
    <source>
        <dbReference type="SAM" id="Phobius"/>
    </source>
</evidence>
<evidence type="ECO:0000313" key="9">
    <source>
        <dbReference type="EMBL" id="CAF9929257.1"/>
    </source>
</evidence>
<keyword evidence="3 7" id="KW-0812">Transmembrane</keyword>
<feature type="transmembrane region" description="Helical" evidence="7">
    <location>
        <begin position="409"/>
        <end position="430"/>
    </location>
</feature>
<dbReference type="InterPro" id="IPR050930">
    <property type="entry name" value="MFS_Vesicular_Transporter"/>
</dbReference>
<dbReference type="InterPro" id="IPR020846">
    <property type="entry name" value="MFS_dom"/>
</dbReference>
<name>A0A8H3IIH6_9LECA</name>
<dbReference type="SUPFAM" id="SSF103473">
    <property type="entry name" value="MFS general substrate transporter"/>
    <property type="match status" value="1"/>
</dbReference>
<feature type="transmembrane region" description="Helical" evidence="7">
    <location>
        <begin position="12"/>
        <end position="35"/>
    </location>
</feature>
<feature type="transmembrane region" description="Helical" evidence="7">
    <location>
        <begin position="55"/>
        <end position="75"/>
    </location>
</feature>
<gene>
    <name evidence="9" type="ORF">HETSPECPRED_007323</name>
</gene>
<comment type="subcellular location">
    <subcellularLocation>
        <location evidence="1">Membrane</location>
        <topology evidence="1">Multi-pass membrane protein</topology>
    </subcellularLocation>
</comment>
<dbReference type="AlphaFoldDB" id="A0A8H3IIH6"/>
<comment type="caution">
    <text evidence="9">The sequence shown here is derived from an EMBL/GenBank/DDBJ whole genome shotgun (WGS) entry which is preliminary data.</text>
</comment>
<feature type="transmembrane region" description="Helical" evidence="7">
    <location>
        <begin position="118"/>
        <end position="136"/>
    </location>
</feature>
<feature type="transmembrane region" description="Helical" evidence="7">
    <location>
        <begin position="148"/>
        <end position="166"/>
    </location>
</feature>
<dbReference type="GO" id="GO:0016020">
    <property type="term" value="C:membrane"/>
    <property type="evidence" value="ECO:0007669"/>
    <property type="project" value="UniProtKB-SubCell"/>
</dbReference>
<dbReference type="EMBL" id="CAJPDS010000051">
    <property type="protein sequence ID" value="CAF9929257.1"/>
    <property type="molecule type" value="Genomic_DNA"/>
</dbReference>
<dbReference type="OrthoDB" id="5086884at2759"/>
<evidence type="ECO:0000259" key="8">
    <source>
        <dbReference type="PROSITE" id="PS50850"/>
    </source>
</evidence>
<keyword evidence="2" id="KW-0813">Transport</keyword>
<feature type="domain" description="Major facilitator superfamily (MFS) profile" evidence="8">
    <location>
        <begin position="13"/>
        <end position="463"/>
    </location>
</feature>
<dbReference type="InterPro" id="IPR036259">
    <property type="entry name" value="MFS_trans_sf"/>
</dbReference>
<feature type="transmembrane region" description="Helical" evidence="7">
    <location>
        <begin position="442"/>
        <end position="464"/>
    </location>
</feature>
<dbReference type="Gene3D" id="1.20.1250.20">
    <property type="entry name" value="MFS general substrate transporter like domains"/>
    <property type="match status" value="1"/>
</dbReference>
<dbReference type="PANTHER" id="PTHR23506">
    <property type="entry name" value="GH10249P"/>
    <property type="match status" value="1"/>
</dbReference>
<feature type="compositionally biased region" description="Polar residues" evidence="6">
    <location>
        <begin position="208"/>
        <end position="217"/>
    </location>
</feature>
<feature type="region of interest" description="Disordered" evidence="6">
    <location>
        <begin position="208"/>
        <end position="252"/>
    </location>
</feature>
<evidence type="ECO:0000256" key="2">
    <source>
        <dbReference type="ARBA" id="ARBA00022448"/>
    </source>
</evidence>
<feature type="transmembrane region" description="Helical" evidence="7">
    <location>
        <begin position="306"/>
        <end position="326"/>
    </location>
</feature>
<accession>A0A8H3IIH6</accession>
<protein>
    <recommendedName>
        <fullName evidence="8">Major facilitator superfamily (MFS) profile domain-containing protein</fullName>
    </recommendedName>
</protein>